<reference evidence="1" key="2">
    <citation type="submission" date="2021-01" db="UniProtKB">
        <authorList>
            <consortium name="EnsemblPlants"/>
        </authorList>
    </citation>
    <scope>IDENTIFICATION</scope>
</reference>
<reference evidence="1 2" key="1">
    <citation type="journal article" date="2016" name="G3 (Bethesda)">
        <title>First Draft Assembly and Annotation of the Genome of a California Endemic Oak Quercus lobata Nee (Fagaceae).</title>
        <authorList>
            <person name="Sork V.L."/>
            <person name="Fitz-Gibbon S.T."/>
            <person name="Puiu D."/>
            <person name="Crepeau M."/>
            <person name="Gugger P.F."/>
            <person name="Sherman R."/>
            <person name="Stevens K."/>
            <person name="Langley C.H."/>
            <person name="Pellegrini M."/>
            <person name="Salzberg S.L."/>
        </authorList>
    </citation>
    <scope>NUCLEOTIDE SEQUENCE [LARGE SCALE GENOMIC DNA]</scope>
    <source>
        <strain evidence="1 2">cv. SW786</strain>
    </source>
</reference>
<evidence type="ECO:0000313" key="2">
    <source>
        <dbReference type="Proteomes" id="UP000594261"/>
    </source>
</evidence>
<evidence type="ECO:0000313" key="1">
    <source>
        <dbReference type="EnsemblPlants" id="QL12p008788:mrna"/>
    </source>
</evidence>
<dbReference type="EnsemblPlants" id="QL12p008788:mrna">
    <property type="protein sequence ID" value="QL12p008788:mrna"/>
    <property type="gene ID" value="QL12p008788"/>
</dbReference>
<dbReference type="EMBL" id="LRBV02000012">
    <property type="status" value="NOT_ANNOTATED_CDS"/>
    <property type="molecule type" value="Genomic_DNA"/>
</dbReference>
<sequence length="91" mass="10234">MFRVLKQLGSPIITFTRQDCRCLATRIPQKRFRHIYREANKCADCLASIGSLLDSDFAVFSSPPVDLLSFLEADATGLFVHRLCTESLLVV</sequence>
<protein>
    <recommendedName>
        <fullName evidence="3">RNase H type-1 domain-containing protein</fullName>
    </recommendedName>
</protein>
<proteinExistence type="predicted"/>
<dbReference type="InParanoid" id="A0A7N2REC1"/>
<dbReference type="AlphaFoldDB" id="A0A7N2REC1"/>
<dbReference type="Proteomes" id="UP000594261">
    <property type="component" value="Chromosome 12"/>
</dbReference>
<keyword evidence="2" id="KW-1185">Reference proteome</keyword>
<dbReference type="Gramene" id="QL12p008788:mrna">
    <property type="protein sequence ID" value="QL12p008788:mrna"/>
    <property type="gene ID" value="QL12p008788"/>
</dbReference>
<accession>A0A7N2REC1</accession>
<evidence type="ECO:0008006" key="3">
    <source>
        <dbReference type="Google" id="ProtNLM"/>
    </source>
</evidence>
<organism evidence="1 2">
    <name type="scientific">Quercus lobata</name>
    <name type="common">Valley oak</name>
    <dbReference type="NCBI Taxonomy" id="97700"/>
    <lineage>
        <taxon>Eukaryota</taxon>
        <taxon>Viridiplantae</taxon>
        <taxon>Streptophyta</taxon>
        <taxon>Embryophyta</taxon>
        <taxon>Tracheophyta</taxon>
        <taxon>Spermatophyta</taxon>
        <taxon>Magnoliopsida</taxon>
        <taxon>eudicotyledons</taxon>
        <taxon>Gunneridae</taxon>
        <taxon>Pentapetalae</taxon>
        <taxon>rosids</taxon>
        <taxon>fabids</taxon>
        <taxon>Fagales</taxon>
        <taxon>Fagaceae</taxon>
        <taxon>Quercus</taxon>
    </lineage>
</organism>
<name>A0A7N2REC1_QUELO</name>